<accession>A0ABT5Z759</accession>
<gene>
    <name evidence="2" type="ORF">P2L57_29280</name>
</gene>
<keyword evidence="3" id="KW-1185">Reference proteome</keyword>
<proteinExistence type="predicted"/>
<evidence type="ECO:0000256" key="1">
    <source>
        <dbReference type="SAM" id="MobiDB-lite"/>
    </source>
</evidence>
<dbReference type="RefSeq" id="WP_275819496.1">
    <property type="nucleotide sequence ID" value="NZ_BAAANM010000028.1"/>
</dbReference>
<evidence type="ECO:0000313" key="2">
    <source>
        <dbReference type="EMBL" id="MDF2259664.1"/>
    </source>
</evidence>
<reference evidence="2 3" key="1">
    <citation type="submission" date="2023-03" db="EMBL/GenBank/DDBJ databases">
        <title>Draft genome sequence of type strain Streptomyces ferralitis JCM 14344.</title>
        <authorList>
            <person name="Klaysubun C."/>
            <person name="Duangmal K."/>
        </authorList>
    </citation>
    <scope>NUCLEOTIDE SEQUENCE [LARGE SCALE GENOMIC DNA]</scope>
    <source>
        <strain evidence="2 3">JCM 14344</strain>
    </source>
</reference>
<feature type="region of interest" description="Disordered" evidence="1">
    <location>
        <begin position="1"/>
        <end position="21"/>
    </location>
</feature>
<organism evidence="2 3">
    <name type="scientific">Streptantibioticus ferralitis</name>
    <dbReference type="NCBI Taxonomy" id="236510"/>
    <lineage>
        <taxon>Bacteria</taxon>
        <taxon>Bacillati</taxon>
        <taxon>Actinomycetota</taxon>
        <taxon>Actinomycetes</taxon>
        <taxon>Kitasatosporales</taxon>
        <taxon>Streptomycetaceae</taxon>
        <taxon>Streptantibioticus</taxon>
    </lineage>
</organism>
<feature type="compositionally biased region" description="Basic residues" evidence="1">
    <location>
        <begin position="1"/>
        <end position="10"/>
    </location>
</feature>
<protein>
    <submittedName>
        <fullName evidence="2">Uncharacterized protein</fullName>
    </submittedName>
</protein>
<comment type="caution">
    <text evidence="2">The sequence shown here is derived from an EMBL/GenBank/DDBJ whole genome shotgun (WGS) entry which is preliminary data.</text>
</comment>
<dbReference type="EMBL" id="JARHTQ010000025">
    <property type="protein sequence ID" value="MDF2259664.1"/>
    <property type="molecule type" value="Genomic_DNA"/>
</dbReference>
<sequence length="411" mass="45468">MGKASRAKKERTRERGAQWSAASAARQAHLLRRDTLTHLPGHPMVRAMVKQHAATALSDAYNAGMASGMSDAEARQFALTIAFGGIGVQPPFSDDLDRHVKWQYERTLKMLRQAEVFIVSPAAHAAAMAAAATLEIADTLTLQRDTDLPAPCGLLVLPEPVVLVNRTGALSDIRAYAWHFAQLHNGSPLQAAPGVQVAGFMDRDGPVQNEAWREFLAASKVSGWTCPPLVPDGFEGMRGDGYLSNLSTEELHERSALARQGQLHIREQAQWRAEPTPDVGEWTGGQVDDQHDDFTRRYIFAFWRLTAQGSTQVTRLGAPEPDLAHSSGAPRPRLEDVRVVRLTAPRTASQAAAADEGRQVRAYHHRWPVRMHKVRQWYPKAGEHRIIWRGPYIKGPADAPLLMSEKTYLVD</sequence>
<dbReference type="Proteomes" id="UP001220022">
    <property type="component" value="Unassembled WGS sequence"/>
</dbReference>
<name>A0ABT5Z759_9ACTN</name>
<evidence type="ECO:0000313" key="3">
    <source>
        <dbReference type="Proteomes" id="UP001220022"/>
    </source>
</evidence>